<organism evidence="1 2">
    <name type="scientific">Panagrolaimus sp. JU765</name>
    <dbReference type="NCBI Taxonomy" id="591449"/>
    <lineage>
        <taxon>Eukaryota</taxon>
        <taxon>Metazoa</taxon>
        <taxon>Ecdysozoa</taxon>
        <taxon>Nematoda</taxon>
        <taxon>Chromadorea</taxon>
        <taxon>Rhabditida</taxon>
        <taxon>Tylenchina</taxon>
        <taxon>Panagrolaimomorpha</taxon>
        <taxon>Panagrolaimoidea</taxon>
        <taxon>Panagrolaimidae</taxon>
        <taxon>Panagrolaimus</taxon>
    </lineage>
</organism>
<protein>
    <submittedName>
        <fullName evidence="2">Uncharacterized protein</fullName>
    </submittedName>
</protein>
<evidence type="ECO:0000313" key="2">
    <source>
        <dbReference type="WBParaSite" id="JU765_v2.g14791.t1"/>
    </source>
</evidence>
<proteinExistence type="predicted"/>
<dbReference type="WBParaSite" id="JU765_v2.g14791.t1">
    <property type="protein sequence ID" value="JU765_v2.g14791.t1"/>
    <property type="gene ID" value="JU765_v2.g14791"/>
</dbReference>
<name>A0AC34QBC3_9BILA</name>
<dbReference type="Proteomes" id="UP000887576">
    <property type="component" value="Unplaced"/>
</dbReference>
<accession>A0AC34QBC3</accession>
<reference evidence="2" key="1">
    <citation type="submission" date="2022-11" db="UniProtKB">
        <authorList>
            <consortium name="WormBaseParasite"/>
        </authorList>
    </citation>
    <scope>IDENTIFICATION</scope>
</reference>
<evidence type="ECO:0000313" key="1">
    <source>
        <dbReference type="Proteomes" id="UP000887576"/>
    </source>
</evidence>
<sequence length="378" mass="42837">MHEMIQRIFQKLQELINNTNKYVSIGQEKNVLELNDALADGALNLVKNITADDFIQNESEKERNLMKFRLFLGLVQHEPSTLCLCMNRKTEHIIQCNKLLHSAAEKALSNFMDLIIDETVSESNISKMPNYVANPTKFLDLAQELEKHKLPDSESIIEIPTQLSRFYYNLLYSICQKSNSYSVGHLFTRNVTTRIATILGEILSKSMIETAKSCCSSTPVCTQVQFDAKILFFMFLNKDFMEAVQIVEEKMDPITRTILAEPLTKNAKLFVQRTTLLFGQLQVEPPTSSSSKEIELAPSYTSLIDIVPMITNIPRLPLIPGLSVIEHKTIEEKPKDALKKKKQDGSKVFDQSSLTGLLAKPSSISSFVDKFSSNWFKN</sequence>